<protein>
    <submittedName>
        <fullName evidence="2">Uncharacterized protein</fullName>
    </submittedName>
</protein>
<proteinExistence type="predicted"/>
<dbReference type="EMBL" id="JAVFHQ010000030">
    <property type="protein sequence ID" value="KAK4543683.1"/>
    <property type="molecule type" value="Genomic_DNA"/>
</dbReference>
<accession>A0AAV9JFQ0</accession>
<reference evidence="2 3" key="1">
    <citation type="submission" date="2021-11" db="EMBL/GenBank/DDBJ databases">
        <title>Black yeast isolated from Biological Soil Crust.</title>
        <authorList>
            <person name="Kurbessoian T."/>
        </authorList>
    </citation>
    <scope>NUCLEOTIDE SEQUENCE [LARGE SCALE GENOMIC DNA]</scope>
    <source>
        <strain evidence="2 3">CCFEE 5522</strain>
    </source>
</reference>
<evidence type="ECO:0000256" key="1">
    <source>
        <dbReference type="SAM" id="MobiDB-lite"/>
    </source>
</evidence>
<evidence type="ECO:0000313" key="2">
    <source>
        <dbReference type="EMBL" id="KAK4543683.1"/>
    </source>
</evidence>
<dbReference type="AlphaFoldDB" id="A0AAV9JFQ0"/>
<name>A0AAV9JFQ0_9PEZI</name>
<evidence type="ECO:0000313" key="3">
    <source>
        <dbReference type="Proteomes" id="UP001324427"/>
    </source>
</evidence>
<feature type="region of interest" description="Disordered" evidence="1">
    <location>
        <begin position="525"/>
        <end position="546"/>
    </location>
</feature>
<gene>
    <name evidence="2" type="ORF">LTR36_005328</name>
</gene>
<organism evidence="2 3">
    <name type="scientific">Oleoguttula mirabilis</name>
    <dbReference type="NCBI Taxonomy" id="1507867"/>
    <lineage>
        <taxon>Eukaryota</taxon>
        <taxon>Fungi</taxon>
        <taxon>Dikarya</taxon>
        <taxon>Ascomycota</taxon>
        <taxon>Pezizomycotina</taxon>
        <taxon>Dothideomycetes</taxon>
        <taxon>Dothideomycetidae</taxon>
        <taxon>Mycosphaerellales</taxon>
        <taxon>Teratosphaeriaceae</taxon>
        <taxon>Oleoguttula</taxon>
    </lineage>
</organism>
<comment type="caution">
    <text evidence="2">The sequence shown here is derived from an EMBL/GenBank/DDBJ whole genome shotgun (WGS) entry which is preliminary data.</text>
</comment>
<dbReference type="Proteomes" id="UP001324427">
    <property type="component" value="Unassembled WGS sequence"/>
</dbReference>
<keyword evidence="3" id="KW-1185">Reference proteome</keyword>
<sequence length="561" mass="62266">MGNTGNAGAEETHWYKDTVLVMVDRAHVMPFILCAHADASYSGRKDIGPLLNRCIHDVRTQPHVVQYKSSLDQVCEFITGANEDAHRMKARYRSTGSFYPNDVVVKVIESSILFRNVANPQRVVLCASGKLPISAFEAMGTLLGVAPFAMLEYALTGALARHSTLYAKARMLDALFGGDLRNRSGAAAGWAEKLLLQATKEIKQVTEDDGEALADVAICFNDEELLRTVIMPTVMANTSQTLFAVGFLFCWGHNAEAVFQQHTFHSVFDQVWSPMLADFQIVPKPPPPAVALSESTAKNIVGLLFVLDKQGLPDELHALVTSIVRRSLPGAKGDVLLSVWMRVINSLAPLAVLKLHDSIGLFYKLLYQHILRTFVKTYVGLQPTPHRGWARPRLACGCRACWPVNLFLASITQQTETFSAQKDDRYHLHCMLDDSGFDGTHETKRTYREPQILVVTKRDRVKGKYDAWVGRCRKAYDEIQKFDQDGLRQLLGAELYEEIVEMRSVCLHAMDAPGLEFLNRRQPVQEVRNSPAPPPAAPAAPLARVGVKRKAAVIDLSGDSD</sequence>